<sequence length="556" mass="63272">MHETITLGLSQNANHIATHLYNNQESHLSYKKGSSSNYDNLVYLTSTRNFQGTINYNPRAILYELNGGIGALGKFDYYGPEIRGMHEEERDEKIGKGSMQNVDTFGESDDLFKPFPKIEKNSYQKALDSGSVKQGMLTVENTKYWSDYNKLIYKPSSLNTLTDWVHDPASDASFGHSRNGEQSKFSNYYVGVNEYNSKENVDHTETFRSYLEDCDLFQGMNILTEVDSGWGGFTDSYLTEIKDEYFNNGGDSKYSFWNWAIYNNNLTMDLDSKLSRVKTTIALIKNSTLYFGVTGSPDYKKSSGIINQDNFKQSSLWHSSAVKSLLIDNLWTIGNQNSERISMNQFESELLRGNTSRNIVGDINIHSESKAVEDRIENMMIDVSRNQINDLYASAASEASEVGSSGSKGNTESNPLDFTNEIYKPLKPSKYFSKSYIIPINLGVDLAAKNKAQLSVQEPFPITEYNIMNPSTITSNYTFPQDIIREPTSIYTEFGISSKPKDLLKDYKLFLQRTSKISNRGGYKYDNFDIDELVEDVNGLIEEYTYDWESEDEEWD</sequence>
<evidence type="ECO:0000256" key="3">
    <source>
        <dbReference type="ARBA" id="ARBA00008507"/>
    </source>
</evidence>
<dbReference type="SUPFAM" id="SSF52490">
    <property type="entry name" value="Tubulin nucleotide-binding domain-like"/>
    <property type="match status" value="1"/>
</dbReference>
<dbReference type="InterPro" id="IPR029209">
    <property type="entry name" value="DML1/Misato_tubulin"/>
</dbReference>
<dbReference type="PANTHER" id="PTHR13391">
    <property type="entry name" value="MITOCHONDRIAL DISTRIBUTION REGULATOR MISATO"/>
    <property type="match status" value="1"/>
</dbReference>
<protein>
    <recommendedName>
        <fullName evidence="4">Protein DML1</fullName>
    </recommendedName>
    <alternativeName>
        <fullName evidence="5">Protein dml1</fullName>
    </alternativeName>
</protein>
<feature type="domain" description="Misato Segment II tubulin-like" evidence="7">
    <location>
        <begin position="2"/>
        <end position="128"/>
    </location>
</feature>
<dbReference type="Proteomes" id="UP000837801">
    <property type="component" value="Unassembled WGS sequence"/>
</dbReference>
<evidence type="ECO:0000313" key="10">
    <source>
        <dbReference type="Proteomes" id="UP000837801"/>
    </source>
</evidence>
<dbReference type="OrthoDB" id="271881at2759"/>
<accession>A0A9P0QPY3</accession>
<evidence type="ECO:0000313" key="9">
    <source>
        <dbReference type="EMBL" id="CAH2352337.1"/>
    </source>
</evidence>
<keyword evidence="10" id="KW-1185">Reference proteome</keyword>
<comment type="subcellular location">
    <subcellularLocation>
        <location evidence="2">Mitochondrion</location>
    </subcellularLocation>
</comment>
<evidence type="ECO:0000256" key="1">
    <source>
        <dbReference type="ARBA" id="ARBA00003757"/>
    </source>
</evidence>
<feature type="domain" description="DML1/Misato tubulin" evidence="8">
    <location>
        <begin position="137"/>
        <end position="328"/>
    </location>
</feature>
<name>A0A9P0QPY3_9ASCO</name>
<evidence type="ECO:0000256" key="5">
    <source>
        <dbReference type="ARBA" id="ARBA00022030"/>
    </source>
</evidence>
<evidence type="ECO:0000256" key="2">
    <source>
        <dbReference type="ARBA" id="ARBA00004173"/>
    </source>
</evidence>
<dbReference type="InterPro" id="IPR049942">
    <property type="entry name" value="DML1/Misato"/>
</dbReference>
<dbReference type="InterPro" id="IPR036525">
    <property type="entry name" value="Tubulin/FtsZ_GTPase_sf"/>
</dbReference>
<dbReference type="Pfam" id="PF14881">
    <property type="entry name" value="Tubulin_3"/>
    <property type="match status" value="1"/>
</dbReference>
<dbReference type="Gene3D" id="3.40.50.1440">
    <property type="entry name" value="Tubulin/FtsZ, GTPase domain"/>
    <property type="match status" value="1"/>
</dbReference>
<dbReference type="PANTHER" id="PTHR13391:SF0">
    <property type="entry name" value="PROTEIN MISATO HOMOLOG 1"/>
    <property type="match status" value="1"/>
</dbReference>
<evidence type="ECO:0000256" key="6">
    <source>
        <dbReference type="ARBA" id="ARBA00023128"/>
    </source>
</evidence>
<evidence type="ECO:0000256" key="4">
    <source>
        <dbReference type="ARBA" id="ARBA00014097"/>
    </source>
</evidence>
<gene>
    <name evidence="9" type="ORF">CLIB1423_06S04104</name>
</gene>
<evidence type="ECO:0000259" key="7">
    <source>
        <dbReference type="Pfam" id="PF10644"/>
    </source>
</evidence>
<proteinExistence type="inferred from homology"/>
<comment type="caution">
    <text evidence="9">The sequence shown here is derived from an EMBL/GenBank/DDBJ whole genome shotgun (WGS) entry which is preliminary data.</text>
</comment>
<dbReference type="EMBL" id="CAKXYY010000006">
    <property type="protein sequence ID" value="CAH2352337.1"/>
    <property type="molecule type" value="Genomic_DNA"/>
</dbReference>
<dbReference type="AlphaFoldDB" id="A0A9P0QPY3"/>
<dbReference type="GO" id="GO:0005739">
    <property type="term" value="C:mitochondrion"/>
    <property type="evidence" value="ECO:0007669"/>
    <property type="project" value="UniProtKB-SubCell"/>
</dbReference>
<reference evidence="9" key="1">
    <citation type="submission" date="2022-03" db="EMBL/GenBank/DDBJ databases">
        <authorList>
            <person name="Legras J.-L."/>
            <person name="Devillers H."/>
            <person name="Grondin C."/>
        </authorList>
    </citation>
    <scope>NUCLEOTIDE SEQUENCE</scope>
    <source>
        <strain evidence="9">CLIB 1423</strain>
    </source>
</reference>
<dbReference type="InterPro" id="IPR019605">
    <property type="entry name" value="Misato_II_tubulin-like"/>
</dbReference>
<dbReference type="GO" id="GO:0007005">
    <property type="term" value="P:mitochondrion organization"/>
    <property type="evidence" value="ECO:0007669"/>
    <property type="project" value="InterPro"/>
</dbReference>
<evidence type="ECO:0000259" key="8">
    <source>
        <dbReference type="Pfam" id="PF14881"/>
    </source>
</evidence>
<comment type="function">
    <text evidence="1">Involved in the partitioning of the mitochondrial organelle and mitochondrial DNA (mtDNA) inheritance.</text>
</comment>
<organism evidence="9 10">
    <name type="scientific">[Candida] railenensis</name>
    <dbReference type="NCBI Taxonomy" id="45579"/>
    <lineage>
        <taxon>Eukaryota</taxon>
        <taxon>Fungi</taxon>
        <taxon>Dikarya</taxon>
        <taxon>Ascomycota</taxon>
        <taxon>Saccharomycotina</taxon>
        <taxon>Pichiomycetes</taxon>
        <taxon>Debaryomycetaceae</taxon>
        <taxon>Kurtzmaniella</taxon>
    </lineage>
</organism>
<dbReference type="Pfam" id="PF10644">
    <property type="entry name" value="Misat_Tub_SegII"/>
    <property type="match status" value="1"/>
</dbReference>
<keyword evidence="6" id="KW-0496">Mitochondrion</keyword>
<comment type="similarity">
    <text evidence="3">Belongs to the misato family.</text>
</comment>